<evidence type="ECO:0000259" key="4">
    <source>
        <dbReference type="PROSITE" id="PS50123"/>
    </source>
</evidence>
<evidence type="ECO:0000259" key="3">
    <source>
        <dbReference type="PROSITE" id="PS50122"/>
    </source>
</evidence>
<reference evidence="5 6" key="1">
    <citation type="journal article" date="2014" name="PLoS ONE">
        <title>Genome Information of Methylobacterium oryzae, a Plant-Probiotic Methylotroph in the Phyllosphere.</title>
        <authorList>
            <person name="Kwak M.J."/>
            <person name="Jeong H."/>
            <person name="Madhaiyan M."/>
            <person name="Lee Y."/>
            <person name="Sa T.M."/>
            <person name="Oh T.K."/>
            <person name="Kim J.F."/>
        </authorList>
    </citation>
    <scope>NUCLEOTIDE SEQUENCE [LARGE SCALE GENOMIC DNA]</scope>
    <source>
        <strain evidence="5 6">CBMB20</strain>
    </source>
</reference>
<accession>A0A089NK18</accession>
<dbReference type="GO" id="GO:0005737">
    <property type="term" value="C:cytoplasm"/>
    <property type="evidence" value="ECO:0007669"/>
    <property type="project" value="InterPro"/>
</dbReference>
<dbReference type="InterPro" id="IPR000673">
    <property type="entry name" value="Sig_transdc_resp-reg_Me-estase"/>
</dbReference>
<dbReference type="EC" id="2.1.1.80" evidence="5"/>
<sequence length="855" mass="93314">MMPGPNERRGLDPKVQNAVIDQDHFPIVGIGASAGGIEAMRGFFRGVPETLRAAFVVVTHLGQEHKSLLPDVLARLTPLKVEAAADGVPVEPGTVYVMPPGCVMGIANGRLTLTPLGAARETKPIDIFLTALALDQGERAVGVILSGGDGDGAIGVKAIKEHGGLTLAQTADGYGPETADMPLSSLRTGFVDFGEMAEHMGDRIAAHVAAHVAAAPDAQVDAVPREHDAEFLTEIFTILRRQVGHDFSGYKPSTFVRRLQRRISVVGAAGPDGYLKLLRADPAEVGVLFRDLLIGVTNFFRDTAAFEALTTQVIPKLLDARAATDVVRIWVPACSTGEEVYSLAILLREHMLTLADPPRVQIFATDIDERALTVARTGRYPSAYLSAVSSERIAQHFVVEGDSAVVAKAVRDLCTFAPHSVLRDPPFSRLDLVSCRNLMIYLGIEAQQQLLPVLHYALRPRGYLFIGMSENVTRFEDLFETIDKQHRIFQARDAIPPVRLRPISGAEPPIFGSVGQAQRRNVTTHAALRHAVETQMLSEFTPPHAVVTRTGEAVHYSSRIGDHLEVVPGQPTRELAAMARKGLRLDLRTALREAIEGNTLVVRDGIGVELPDGRFQSISLVVKPLNTPGAIEPLFLVVFKEAAAPLEKERQQALEANERDTALQGLERELSVTRERLQAVIEEYETSLEELKSSNEELHSVNEEMQAANEELEASKEETQSLNEELQTVNFELSSKIEAIDQLIDDQATLFEGMNVASVLLTSDLRIRMFTSAAAQIFGLQPSDVGRSLRNFSAPIPLTWLLDEIPAVLRANRPSERIVEGADGARYRVRLIASSRKGSQMPGIVASFTNLLEQE</sequence>
<dbReference type="SUPFAM" id="SSF52738">
    <property type="entry name" value="Methylesterase CheB, C-terminal domain"/>
    <property type="match status" value="1"/>
</dbReference>
<evidence type="ECO:0000256" key="2">
    <source>
        <dbReference type="SAM" id="Coils"/>
    </source>
</evidence>
<dbReference type="SUPFAM" id="SSF55785">
    <property type="entry name" value="PYP-like sensor domain (PAS domain)"/>
    <property type="match status" value="1"/>
</dbReference>
<dbReference type="GO" id="GO:0006935">
    <property type="term" value="P:chemotaxis"/>
    <property type="evidence" value="ECO:0007669"/>
    <property type="project" value="UniProtKB-UniRule"/>
</dbReference>
<dbReference type="PANTHER" id="PTHR24422:SF27">
    <property type="entry name" value="PROTEIN-GLUTAMATE O-METHYLTRANSFERASE"/>
    <property type="match status" value="1"/>
</dbReference>
<dbReference type="SMART" id="SM00138">
    <property type="entry name" value="MeTrc"/>
    <property type="match status" value="1"/>
</dbReference>
<dbReference type="InterPro" id="IPR050903">
    <property type="entry name" value="Bact_Chemotaxis_MeTrfase"/>
</dbReference>
<feature type="coiled-coil region" evidence="2">
    <location>
        <begin position="663"/>
        <end position="732"/>
    </location>
</feature>
<dbReference type="HOGENOM" id="CLU_000892_0_1_5"/>
<dbReference type="InterPro" id="IPR000780">
    <property type="entry name" value="CheR_MeTrfase"/>
</dbReference>
<protein>
    <submittedName>
        <fullName evidence="5">Chemotaxis protein methyltransferase CheR</fullName>
        <ecNumber evidence="5">2.1.1.80</ecNumber>
    </submittedName>
</protein>
<dbReference type="PRINTS" id="PR00996">
    <property type="entry name" value="CHERMTFRASE"/>
</dbReference>
<keyword evidence="1" id="KW-0378">Hydrolase</keyword>
<dbReference type="EMBL" id="CP003811">
    <property type="protein sequence ID" value="AIQ88241.1"/>
    <property type="molecule type" value="Genomic_DNA"/>
</dbReference>
<dbReference type="Gene3D" id="3.40.50.150">
    <property type="entry name" value="Vaccinia Virus protein VP39"/>
    <property type="match status" value="1"/>
</dbReference>
<keyword evidence="5" id="KW-0808">Transferase</keyword>
<dbReference type="Pfam" id="PF01739">
    <property type="entry name" value="CheR"/>
    <property type="match status" value="1"/>
</dbReference>
<dbReference type="GO" id="GO:0032259">
    <property type="term" value="P:methylation"/>
    <property type="evidence" value="ECO:0007669"/>
    <property type="project" value="UniProtKB-KW"/>
</dbReference>
<feature type="active site" evidence="1">
    <location>
        <position position="151"/>
    </location>
</feature>
<evidence type="ECO:0000313" key="6">
    <source>
        <dbReference type="Proteomes" id="UP000029492"/>
    </source>
</evidence>
<dbReference type="InterPro" id="IPR029063">
    <property type="entry name" value="SAM-dependent_MTases_sf"/>
</dbReference>
<dbReference type="SUPFAM" id="SSF47757">
    <property type="entry name" value="Chemotaxis receptor methyltransferase CheR, N-terminal domain"/>
    <property type="match status" value="1"/>
</dbReference>
<dbReference type="InterPro" id="IPR022642">
    <property type="entry name" value="CheR_C"/>
</dbReference>
<gene>
    <name evidence="5" type="ORF">MOC_0486</name>
</gene>
<dbReference type="GO" id="GO:0000156">
    <property type="term" value="F:phosphorelay response regulator activity"/>
    <property type="evidence" value="ECO:0007669"/>
    <property type="project" value="InterPro"/>
</dbReference>
<dbReference type="InterPro" id="IPR035909">
    <property type="entry name" value="CheB_C"/>
</dbReference>
<feature type="active site" evidence="1">
    <location>
        <position position="33"/>
    </location>
</feature>
<feature type="active site" evidence="1">
    <location>
        <position position="60"/>
    </location>
</feature>
<dbReference type="InterPro" id="IPR022641">
    <property type="entry name" value="CheR_N"/>
</dbReference>
<dbReference type="PROSITE" id="PS50123">
    <property type="entry name" value="CHER"/>
    <property type="match status" value="1"/>
</dbReference>
<dbReference type="eggNOG" id="COG2201">
    <property type="taxonomic scope" value="Bacteria"/>
</dbReference>
<organism evidence="5 6">
    <name type="scientific">Methylobacterium oryzae CBMB20</name>
    <dbReference type="NCBI Taxonomy" id="693986"/>
    <lineage>
        <taxon>Bacteria</taxon>
        <taxon>Pseudomonadati</taxon>
        <taxon>Pseudomonadota</taxon>
        <taxon>Alphaproteobacteria</taxon>
        <taxon>Hyphomicrobiales</taxon>
        <taxon>Methylobacteriaceae</taxon>
        <taxon>Methylobacterium</taxon>
    </lineage>
</organism>
<name>A0A089NK18_9HYPH</name>
<keyword evidence="6" id="KW-1185">Reference proteome</keyword>
<keyword evidence="2" id="KW-0175">Coiled coil</keyword>
<keyword evidence="5" id="KW-0489">Methyltransferase</keyword>
<evidence type="ECO:0000256" key="1">
    <source>
        <dbReference type="PROSITE-ProRule" id="PRU00050"/>
    </source>
</evidence>
<keyword evidence="1" id="KW-0145">Chemotaxis</keyword>
<dbReference type="Pfam" id="PF01339">
    <property type="entry name" value="CheB_methylest"/>
    <property type="match status" value="1"/>
</dbReference>
<dbReference type="PROSITE" id="PS50122">
    <property type="entry name" value="CHEB"/>
    <property type="match status" value="1"/>
</dbReference>
<dbReference type="SUPFAM" id="SSF53335">
    <property type="entry name" value="S-adenosyl-L-methionine-dependent methyltransferases"/>
    <property type="match status" value="1"/>
</dbReference>
<dbReference type="STRING" id="693986.MOC_0486"/>
<proteinExistence type="predicted"/>
<dbReference type="GO" id="GO:0008984">
    <property type="term" value="F:protein-glutamate methylesterase activity"/>
    <property type="evidence" value="ECO:0007669"/>
    <property type="project" value="InterPro"/>
</dbReference>
<dbReference type="eggNOG" id="COG1352">
    <property type="taxonomic scope" value="Bacteria"/>
</dbReference>
<dbReference type="InterPro" id="IPR035965">
    <property type="entry name" value="PAS-like_dom_sf"/>
</dbReference>
<dbReference type="Proteomes" id="UP000029492">
    <property type="component" value="Chromosome"/>
</dbReference>
<dbReference type="RefSeq" id="WP_164706412.1">
    <property type="nucleotide sequence ID" value="NZ_CP003811.1"/>
</dbReference>
<dbReference type="Pfam" id="PF03705">
    <property type="entry name" value="CheR_N"/>
    <property type="match status" value="1"/>
</dbReference>
<dbReference type="KEGG" id="mor:MOC_0486"/>
<dbReference type="CDD" id="cd16434">
    <property type="entry name" value="CheB-CheR_fusion"/>
    <property type="match status" value="1"/>
</dbReference>
<dbReference type="Gene3D" id="3.40.50.180">
    <property type="entry name" value="Methylesterase CheB, C-terminal domain"/>
    <property type="match status" value="1"/>
</dbReference>
<feature type="domain" description="CheB-type methylesterase" evidence="3">
    <location>
        <begin position="27"/>
        <end position="211"/>
    </location>
</feature>
<dbReference type="Pfam" id="PF13596">
    <property type="entry name" value="PAS_10"/>
    <property type="match status" value="1"/>
</dbReference>
<dbReference type="PANTHER" id="PTHR24422">
    <property type="entry name" value="CHEMOTAXIS PROTEIN METHYLTRANSFERASE"/>
    <property type="match status" value="1"/>
</dbReference>
<evidence type="ECO:0000313" key="5">
    <source>
        <dbReference type="EMBL" id="AIQ88241.1"/>
    </source>
</evidence>
<dbReference type="AlphaFoldDB" id="A0A089NK18"/>
<feature type="domain" description="CheR-type methyltransferase" evidence="4">
    <location>
        <begin position="232"/>
        <end position="502"/>
    </location>
</feature>
<dbReference type="GO" id="GO:0008983">
    <property type="term" value="F:protein-glutamate O-methyltransferase activity"/>
    <property type="evidence" value="ECO:0007669"/>
    <property type="project" value="UniProtKB-EC"/>
</dbReference>